<protein>
    <recommendedName>
        <fullName evidence="14">Inward rectifier potassium channel C-terminal domain-containing protein</fullName>
    </recommendedName>
</protein>
<keyword evidence="4 12" id="KW-0812">Transmembrane</keyword>
<dbReference type="GO" id="GO:0034702">
    <property type="term" value="C:monoatomic ion channel complex"/>
    <property type="evidence" value="ECO:0007669"/>
    <property type="project" value="UniProtKB-KW"/>
</dbReference>
<comment type="subcellular location">
    <subcellularLocation>
        <location evidence="1 12">Membrane</location>
        <topology evidence="1 12">Multi-pass membrane protein</topology>
    </subcellularLocation>
</comment>
<dbReference type="PANTHER" id="PTHR11767">
    <property type="entry name" value="INWARD RECTIFIER POTASSIUM CHANNEL"/>
    <property type="match status" value="1"/>
</dbReference>
<dbReference type="PRINTS" id="PR01320">
    <property type="entry name" value="KIRCHANNEL"/>
</dbReference>
<dbReference type="InterPro" id="IPR014756">
    <property type="entry name" value="Ig_E-set"/>
</dbReference>
<sequence>MTCQARSSYLGEEVLWGHRFVSVLSLENGRYEVDYGNFHQTFEVSTPSVSAHQLAEEVAHAQAHLYWSVSSRLDQPGGQEESGERPEPPDRQQQPNGNLTDSESRL</sequence>
<dbReference type="AlphaFoldDB" id="A0A401TY87"/>
<reference evidence="15 16" key="1">
    <citation type="journal article" date="2018" name="Nat. Ecol. Evol.">
        <title>Shark genomes provide insights into elasmobranch evolution and the origin of vertebrates.</title>
        <authorList>
            <person name="Hara Y"/>
            <person name="Yamaguchi K"/>
            <person name="Onimaru K"/>
            <person name="Kadota M"/>
            <person name="Koyanagi M"/>
            <person name="Keeley SD"/>
            <person name="Tatsumi K"/>
            <person name="Tanaka K"/>
            <person name="Motone F"/>
            <person name="Kageyama Y"/>
            <person name="Nozu R"/>
            <person name="Adachi N"/>
            <person name="Nishimura O"/>
            <person name="Nakagawa R"/>
            <person name="Tanegashima C"/>
            <person name="Kiyatake I"/>
            <person name="Matsumoto R"/>
            <person name="Murakumo K"/>
            <person name="Nishida K"/>
            <person name="Terakita A"/>
            <person name="Kuratani S"/>
            <person name="Sato K"/>
            <person name="Hyodo S Kuraku.S."/>
        </authorList>
    </citation>
    <scope>NUCLEOTIDE SEQUENCE [LARGE SCALE GENOMIC DNA]</scope>
</reference>
<evidence type="ECO:0000256" key="5">
    <source>
        <dbReference type="ARBA" id="ARBA00022882"/>
    </source>
</evidence>
<feature type="compositionally biased region" description="Polar residues" evidence="13">
    <location>
        <begin position="96"/>
        <end position="106"/>
    </location>
</feature>
<comment type="similarity">
    <text evidence="12">Belongs to the inward rectifier-type potassium channel (TC 1.A.2.1) family.</text>
</comment>
<dbReference type="STRING" id="137246.A0A401TY87"/>
<evidence type="ECO:0000256" key="11">
    <source>
        <dbReference type="ARBA" id="ARBA00034430"/>
    </source>
</evidence>
<dbReference type="Proteomes" id="UP000287033">
    <property type="component" value="Unassembled WGS sequence"/>
</dbReference>
<evidence type="ECO:0000256" key="3">
    <source>
        <dbReference type="ARBA" id="ARBA00022538"/>
    </source>
</evidence>
<evidence type="ECO:0000313" key="16">
    <source>
        <dbReference type="Proteomes" id="UP000287033"/>
    </source>
</evidence>
<evidence type="ECO:0000256" key="2">
    <source>
        <dbReference type="ARBA" id="ARBA00022448"/>
    </source>
</evidence>
<dbReference type="GO" id="GO:0005242">
    <property type="term" value="F:inward rectifier potassium channel activity"/>
    <property type="evidence" value="ECO:0007669"/>
    <property type="project" value="InterPro"/>
</dbReference>
<keyword evidence="10 12" id="KW-0407">Ion channel</keyword>
<evidence type="ECO:0000256" key="6">
    <source>
        <dbReference type="ARBA" id="ARBA00022958"/>
    </source>
</evidence>
<dbReference type="GO" id="GO:0034765">
    <property type="term" value="P:regulation of monoatomic ion transmembrane transport"/>
    <property type="evidence" value="ECO:0007669"/>
    <property type="project" value="TreeGrafter"/>
</dbReference>
<dbReference type="InterPro" id="IPR016449">
    <property type="entry name" value="K_chnl_inward-rec_Kir"/>
</dbReference>
<dbReference type="SUPFAM" id="SSF81296">
    <property type="entry name" value="E set domains"/>
    <property type="match status" value="1"/>
</dbReference>
<proteinExistence type="inferred from homology"/>
<evidence type="ECO:0000259" key="14">
    <source>
        <dbReference type="Pfam" id="PF17655"/>
    </source>
</evidence>
<dbReference type="GO" id="GO:0005886">
    <property type="term" value="C:plasma membrane"/>
    <property type="evidence" value="ECO:0007669"/>
    <property type="project" value="TreeGrafter"/>
</dbReference>
<evidence type="ECO:0000256" key="10">
    <source>
        <dbReference type="ARBA" id="ARBA00023303"/>
    </source>
</evidence>
<dbReference type="Pfam" id="PF17655">
    <property type="entry name" value="IRK_C"/>
    <property type="match status" value="1"/>
</dbReference>
<feature type="domain" description="Inward rectifier potassium channel C-terminal" evidence="14">
    <location>
        <begin position="1"/>
        <end position="57"/>
    </location>
</feature>
<feature type="region of interest" description="Disordered" evidence="13">
    <location>
        <begin position="69"/>
        <end position="106"/>
    </location>
</feature>
<evidence type="ECO:0000313" key="15">
    <source>
        <dbReference type="EMBL" id="GCC47607.1"/>
    </source>
</evidence>
<organism evidence="15 16">
    <name type="scientific">Chiloscyllium punctatum</name>
    <name type="common">Brownbanded bambooshark</name>
    <name type="synonym">Hemiscyllium punctatum</name>
    <dbReference type="NCBI Taxonomy" id="137246"/>
    <lineage>
        <taxon>Eukaryota</taxon>
        <taxon>Metazoa</taxon>
        <taxon>Chordata</taxon>
        <taxon>Craniata</taxon>
        <taxon>Vertebrata</taxon>
        <taxon>Chondrichthyes</taxon>
        <taxon>Elasmobranchii</taxon>
        <taxon>Galeomorphii</taxon>
        <taxon>Galeoidea</taxon>
        <taxon>Orectolobiformes</taxon>
        <taxon>Hemiscylliidae</taxon>
        <taxon>Chiloscyllium</taxon>
    </lineage>
</organism>
<keyword evidence="16" id="KW-1185">Reference proteome</keyword>
<comment type="catalytic activity">
    <reaction evidence="11">
        <text>K(+)(in) = K(+)(out)</text>
        <dbReference type="Rhea" id="RHEA:29463"/>
        <dbReference type="ChEBI" id="CHEBI:29103"/>
    </reaction>
</comment>
<dbReference type="PANTHER" id="PTHR11767:SF17">
    <property type="entry name" value="G PROTEIN-ACTIVATED INWARD RECTIFIER POTASSIUM CHANNEL 3"/>
    <property type="match status" value="1"/>
</dbReference>
<evidence type="ECO:0000256" key="1">
    <source>
        <dbReference type="ARBA" id="ARBA00004141"/>
    </source>
</evidence>
<dbReference type="InterPro" id="IPR041647">
    <property type="entry name" value="IRK_C"/>
</dbReference>
<evidence type="ECO:0000256" key="13">
    <source>
        <dbReference type="SAM" id="MobiDB-lite"/>
    </source>
</evidence>
<keyword evidence="9" id="KW-0472">Membrane</keyword>
<dbReference type="InterPro" id="IPR013518">
    <property type="entry name" value="K_chnl_inward-rec_Kir_cyto"/>
</dbReference>
<keyword evidence="5 12" id="KW-0851">Voltage-gated channel</keyword>
<gene>
    <name evidence="15" type="ORF">chiPu_0031540</name>
</gene>
<dbReference type="Gene3D" id="2.60.40.1400">
    <property type="entry name" value="G protein-activated inward rectifier potassium channel 1"/>
    <property type="match status" value="1"/>
</dbReference>
<dbReference type="OMA" id="HHEDQTE"/>
<dbReference type="OrthoDB" id="273257at2759"/>
<keyword evidence="2 12" id="KW-0813">Transport</keyword>
<name>A0A401TY87_CHIPU</name>
<accession>A0A401TY87</accession>
<evidence type="ECO:0000256" key="8">
    <source>
        <dbReference type="ARBA" id="ARBA00023065"/>
    </source>
</evidence>
<evidence type="ECO:0000256" key="7">
    <source>
        <dbReference type="ARBA" id="ARBA00022989"/>
    </source>
</evidence>
<keyword evidence="7" id="KW-1133">Transmembrane helix</keyword>
<evidence type="ECO:0000256" key="9">
    <source>
        <dbReference type="ARBA" id="ARBA00023136"/>
    </source>
</evidence>
<comment type="caution">
    <text evidence="15">The sequence shown here is derived from an EMBL/GenBank/DDBJ whole genome shotgun (WGS) entry which is preliminary data.</text>
</comment>
<dbReference type="EMBL" id="BEZZ01212249">
    <property type="protein sequence ID" value="GCC47607.1"/>
    <property type="molecule type" value="Genomic_DNA"/>
</dbReference>
<evidence type="ECO:0000256" key="4">
    <source>
        <dbReference type="ARBA" id="ARBA00022692"/>
    </source>
</evidence>
<evidence type="ECO:0000256" key="12">
    <source>
        <dbReference type="RuleBase" id="RU003822"/>
    </source>
</evidence>
<keyword evidence="3 12" id="KW-0633">Potassium transport</keyword>
<keyword evidence="6 12" id="KW-0630">Potassium</keyword>
<keyword evidence="8 12" id="KW-0406">Ion transport</keyword>
<dbReference type="GO" id="GO:1990573">
    <property type="term" value="P:potassium ion import across plasma membrane"/>
    <property type="evidence" value="ECO:0007669"/>
    <property type="project" value="TreeGrafter"/>
</dbReference>